<comment type="subunit">
    <text evidence="3 12">The complex is composed of two ATP-binding proteins (UgpC), two transmembrane proteins (UgpA and UgpE) and a solute-binding protein (UgpB).</text>
</comment>
<keyword evidence="7 11" id="KW-0812">Transmembrane</keyword>
<gene>
    <name evidence="12" type="primary">ugpE</name>
    <name evidence="14" type="ORF">JQ615_18160</name>
</gene>
<evidence type="ECO:0000313" key="14">
    <source>
        <dbReference type="EMBL" id="MBR0797316.1"/>
    </source>
</evidence>
<evidence type="ECO:0000256" key="8">
    <source>
        <dbReference type="ARBA" id="ARBA00022989"/>
    </source>
</evidence>
<evidence type="ECO:0000256" key="3">
    <source>
        <dbReference type="ARBA" id="ARBA00011557"/>
    </source>
</evidence>
<dbReference type="PANTHER" id="PTHR43744">
    <property type="entry name" value="ABC TRANSPORTER PERMEASE PROTEIN MG189-RELATED-RELATED"/>
    <property type="match status" value="1"/>
</dbReference>
<feature type="transmembrane region" description="Helical" evidence="11">
    <location>
        <begin position="102"/>
        <end position="123"/>
    </location>
</feature>
<accession>A0ABS5FKK9</accession>
<keyword evidence="8 11" id="KW-1133">Transmembrane helix</keyword>
<name>A0ABS5FKK9_9BRAD</name>
<feature type="domain" description="ABC transmembrane type-1" evidence="13">
    <location>
        <begin position="68"/>
        <end position="256"/>
    </location>
</feature>
<keyword evidence="6 12" id="KW-1003">Cell membrane</keyword>
<protein>
    <recommendedName>
        <fullName evidence="4 12">sn-glycerol-3-phosphate transport system permease protein UgpE</fullName>
    </recommendedName>
</protein>
<dbReference type="InterPro" id="IPR000515">
    <property type="entry name" value="MetI-like"/>
</dbReference>
<dbReference type="InterPro" id="IPR035906">
    <property type="entry name" value="MetI-like_sf"/>
</dbReference>
<feature type="transmembrane region" description="Helical" evidence="11">
    <location>
        <begin position="177"/>
        <end position="200"/>
    </location>
</feature>
<evidence type="ECO:0000256" key="9">
    <source>
        <dbReference type="ARBA" id="ARBA00023136"/>
    </source>
</evidence>
<dbReference type="Proteomes" id="UP001315278">
    <property type="component" value="Unassembled WGS sequence"/>
</dbReference>
<keyword evidence="15" id="KW-1185">Reference proteome</keyword>
<dbReference type="Pfam" id="PF00528">
    <property type="entry name" value="BPD_transp_1"/>
    <property type="match status" value="1"/>
</dbReference>
<keyword evidence="5 11" id="KW-0813">Transport</keyword>
<dbReference type="RefSeq" id="WP_212396837.1">
    <property type="nucleotide sequence ID" value="NZ_JAFCJH010000017.1"/>
</dbReference>
<keyword evidence="12" id="KW-0997">Cell inner membrane</keyword>
<dbReference type="Gene3D" id="1.10.3720.10">
    <property type="entry name" value="MetI-like"/>
    <property type="match status" value="1"/>
</dbReference>
<comment type="caution">
    <text evidence="14">The sequence shown here is derived from an EMBL/GenBank/DDBJ whole genome shotgun (WGS) entry which is preliminary data.</text>
</comment>
<sequence length="271" mass="30511">MTRRQRRWPIHLALIAVCFVMLVPFYWVLKTSISGENIFSYPPSIVPRDPQPFYYVDVWYAIPFARYFLNSVVVSILTIVANVVLNAMAGYSLTQTFPGKQIVLMLFLSCMMIPFQATIIPAYLITGKLGLLDSYLGLALPMFSTIICIFVFKASFDAVPRSLIDAARVDGLSEWRIIWKVMMPLAKSAVATNVILSFIWSWNNFMWPLIATRSQDMQTLPLGLARFISYQEDTTGALYAFCIMVLAPGILLFLLAQKEFVQGLTTGATKG</sequence>
<evidence type="ECO:0000256" key="12">
    <source>
        <dbReference type="RuleBase" id="RU363056"/>
    </source>
</evidence>
<feature type="transmembrane region" description="Helical" evidence="11">
    <location>
        <begin position="236"/>
        <end position="256"/>
    </location>
</feature>
<feature type="transmembrane region" description="Helical" evidence="11">
    <location>
        <begin position="67"/>
        <end position="90"/>
    </location>
</feature>
<evidence type="ECO:0000256" key="7">
    <source>
        <dbReference type="ARBA" id="ARBA00022692"/>
    </source>
</evidence>
<reference evidence="15" key="1">
    <citation type="journal article" date="2021" name="ISME J.">
        <title>Evolutionary origin and ecological implication of a unique nif island in free-living Bradyrhizobium lineages.</title>
        <authorList>
            <person name="Tao J."/>
        </authorList>
    </citation>
    <scope>NUCLEOTIDE SEQUENCE [LARGE SCALE GENOMIC DNA]</scope>
    <source>
        <strain evidence="15">SZCCT0434</strain>
    </source>
</reference>
<dbReference type="CDD" id="cd06261">
    <property type="entry name" value="TM_PBP2"/>
    <property type="match status" value="1"/>
</dbReference>
<feature type="transmembrane region" description="Helical" evidence="11">
    <location>
        <begin position="135"/>
        <end position="156"/>
    </location>
</feature>
<dbReference type="PROSITE" id="PS50928">
    <property type="entry name" value="ABC_TM1"/>
    <property type="match status" value="1"/>
</dbReference>
<dbReference type="PANTHER" id="PTHR43744:SF8">
    <property type="entry name" value="SN-GLYCEROL-3-PHOSPHATE TRANSPORT SYSTEM PERMEASE PROTEIN UGPE"/>
    <property type="match status" value="1"/>
</dbReference>
<evidence type="ECO:0000259" key="13">
    <source>
        <dbReference type="PROSITE" id="PS50928"/>
    </source>
</evidence>
<evidence type="ECO:0000256" key="6">
    <source>
        <dbReference type="ARBA" id="ARBA00022475"/>
    </source>
</evidence>
<evidence type="ECO:0000256" key="2">
    <source>
        <dbReference type="ARBA" id="ARBA00009306"/>
    </source>
</evidence>
<evidence type="ECO:0000256" key="5">
    <source>
        <dbReference type="ARBA" id="ARBA00022448"/>
    </source>
</evidence>
<comment type="subcellular location">
    <subcellularLocation>
        <location evidence="12">Cell inner membrane</location>
        <topology evidence="12">Multi-pass membrane protein</topology>
    </subcellularLocation>
    <subcellularLocation>
        <location evidence="1 11">Cell membrane</location>
        <topology evidence="1 11">Multi-pass membrane protein</topology>
    </subcellularLocation>
</comment>
<dbReference type="EMBL" id="JAFCJH010000017">
    <property type="protein sequence ID" value="MBR0797316.1"/>
    <property type="molecule type" value="Genomic_DNA"/>
</dbReference>
<dbReference type="SUPFAM" id="SSF161098">
    <property type="entry name" value="MetI-like"/>
    <property type="match status" value="1"/>
</dbReference>
<evidence type="ECO:0000256" key="10">
    <source>
        <dbReference type="ARBA" id="ARBA00037054"/>
    </source>
</evidence>
<evidence type="ECO:0000313" key="15">
    <source>
        <dbReference type="Proteomes" id="UP001315278"/>
    </source>
</evidence>
<proteinExistence type="inferred from homology"/>
<comment type="function">
    <text evidence="10 12">Part of the ABC transporter complex UgpBAEC involved in sn-glycerol-3-phosphate (G3P) import. Probably responsible for the translocation of the substrate across the membrane.</text>
</comment>
<evidence type="ECO:0000256" key="11">
    <source>
        <dbReference type="RuleBase" id="RU363032"/>
    </source>
</evidence>
<organism evidence="14 15">
    <name type="scientific">Bradyrhizobium jicamae</name>
    <dbReference type="NCBI Taxonomy" id="280332"/>
    <lineage>
        <taxon>Bacteria</taxon>
        <taxon>Pseudomonadati</taxon>
        <taxon>Pseudomonadota</taxon>
        <taxon>Alphaproteobacteria</taxon>
        <taxon>Hyphomicrobiales</taxon>
        <taxon>Nitrobacteraceae</taxon>
        <taxon>Bradyrhizobium</taxon>
    </lineage>
</organism>
<evidence type="ECO:0000256" key="1">
    <source>
        <dbReference type="ARBA" id="ARBA00004651"/>
    </source>
</evidence>
<keyword evidence="9 11" id="KW-0472">Membrane</keyword>
<comment type="similarity">
    <text evidence="2 11">Belongs to the binding-protein-dependent transport system permease family.</text>
</comment>
<evidence type="ECO:0000256" key="4">
    <source>
        <dbReference type="ARBA" id="ARBA00020515"/>
    </source>
</evidence>
<feature type="transmembrane region" description="Helical" evidence="11">
    <location>
        <begin position="12"/>
        <end position="29"/>
    </location>
</feature>